<dbReference type="InterPro" id="IPR014748">
    <property type="entry name" value="Enoyl-CoA_hydra_C"/>
</dbReference>
<gene>
    <name evidence="4" type="ORF">Dpo_6c00250</name>
</gene>
<accession>S0G4H5</accession>
<name>S0G4H5_9BACT</name>
<dbReference type="GO" id="GO:0018823">
    <property type="term" value="F:cyclohexa-1,5-dienecarbonyl-CoA hydratase activity"/>
    <property type="evidence" value="ECO:0007669"/>
    <property type="project" value="UniProtKB-EC"/>
</dbReference>
<sequence>MSASEFLTVQKDDQVARITLNRPKHNVLNIPMMNDLNAELEAIAADDTLKCLVINGEGPSFCAGVEVGDHKPEQVDEMVAVFNRIFELINMIDIPVIGAVHGACLGGGMELAIACDIIIASKNAKFGQPEIKLGFFPPYAALRLPELVGPAKAIEVLTTGKTYKAKAARKMGFVSQVADDDEFKEAVEAYIKEICMASPLIIRLNKRAVKRHLGTSFSQGVDLVSNYFLKTMMKTEDTLEGIASFEEKRRAEWKNC</sequence>
<evidence type="ECO:0000256" key="2">
    <source>
        <dbReference type="ARBA" id="ARBA00023239"/>
    </source>
</evidence>
<dbReference type="GO" id="GO:0004300">
    <property type="term" value="F:enoyl-CoA hydratase activity"/>
    <property type="evidence" value="ECO:0007669"/>
    <property type="project" value="UniProtKB-EC"/>
</dbReference>
<dbReference type="PANTHER" id="PTHR11941:SF54">
    <property type="entry name" value="ENOYL-COA HYDRATASE, MITOCHONDRIAL"/>
    <property type="match status" value="1"/>
</dbReference>
<dbReference type="EC" id="4.2.1.100" evidence="4"/>
<comment type="caution">
    <text evidence="4">The sequence shown here is derived from an EMBL/GenBank/DDBJ whole genome shotgun (WGS) entry which is preliminary data.</text>
</comment>
<proteinExistence type="inferred from homology"/>
<dbReference type="Gene3D" id="3.90.226.10">
    <property type="entry name" value="2-enoyl-CoA Hydratase, Chain A, domain 1"/>
    <property type="match status" value="1"/>
</dbReference>
<dbReference type="InterPro" id="IPR001753">
    <property type="entry name" value="Enoyl-CoA_hydra/iso"/>
</dbReference>
<organism evidence="4 5">
    <name type="scientific">Desulfotignum phosphitoxidans DSM 13687</name>
    <dbReference type="NCBI Taxonomy" id="1286635"/>
    <lineage>
        <taxon>Bacteria</taxon>
        <taxon>Pseudomonadati</taxon>
        <taxon>Thermodesulfobacteriota</taxon>
        <taxon>Desulfobacteria</taxon>
        <taxon>Desulfobacterales</taxon>
        <taxon>Desulfobacteraceae</taxon>
        <taxon>Desulfotignum</taxon>
    </lineage>
</organism>
<dbReference type="Gene3D" id="1.10.12.10">
    <property type="entry name" value="Lyase 2-enoyl-coa Hydratase, Chain A, domain 2"/>
    <property type="match status" value="1"/>
</dbReference>
<dbReference type="Proteomes" id="UP000014216">
    <property type="component" value="Unassembled WGS sequence"/>
</dbReference>
<dbReference type="EMBL" id="APJX01000006">
    <property type="protein sequence ID" value="EMS78826.1"/>
    <property type="molecule type" value="Genomic_DNA"/>
</dbReference>
<dbReference type="RefSeq" id="WP_006966627.1">
    <property type="nucleotide sequence ID" value="NZ_APJX01000006.1"/>
</dbReference>
<dbReference type="PATRIC" id="fig|1286635.3.peg.2891"/>
<evidence type="ECO:0000256" key="3">
    <source>
        <dbReference type="RuleBase" id="RU003707"/>
    </source>
</evidence>
<dbReference type="Pfam" id="PF00378">
    <property type="entry name" value="ECH_1"/>
    <property type="match status" value="1"/>
</dbReference>
<dbReference type="InterPro" id="IPR018376">
    <property type="entry name" value="Enoyl-CoA_hyd/isom_CS"/>
</dbReference>
<dbReference type="PROSITE" id="PS00166">
    <property type="entry name" value="ENOYL_COA_HYDRATASE"/>
    <property type="match status" value="1"/>
</dbReference>
<evidence type="ECO:0000256" key="1">
    <source>
        <dbReference type="ARBA" id="ARBA00005254"/>
    </source>
</evidence>
<protein>
    <submittedName>
        <fullName evidence="4">FadB enoyl-CoA hydratase/cyclohexa-1,5-dienecarbonyl-CoA hydratase</fullName>
        <ecNumber evidence="4">4.2.1.100</ecNumber>
        <ecNumber evidence="4">4.2.1.17</ecNumber>
    </submittedName>
</protein>
<dbReference type="AlphaFoldDB" id="S0G4H5"/>
<dbReference type="GO" id="GO:0006635">
    <property type="term" value="P:fatty acid beta-oxidation"/>
    <property type="evidence" value="ECO:0007669"/>
    <property type="project" value="TreeGrafter"/>
</dbReference>
<evidence type="ECO:0000313" key="5">
    <source>
        <dbReference type="Proteomes" id="UP000014216"/>
    </source>
</evidence>
<dbReference type="SUPFAM" id="SSF52096">
    <property type="entry name" value="ClpP/crotonase"/>
    <property type="match status" value="1"/>
</dbReference>
<evidence type="ECO:0000313" key="4">
    <source>
        <dbReference type="EMBL" id="EMS78826.1"/>
    </source>
</evidence>
<dbReference type="EC" id="4.2.1.17" evidence="4"/>
<dbReference type="PANTHER" id="PTHR11941">
    <property type="entry name" value="ENOYL-COA HYDRATASE-RELATED"/>
    <property type="match status" value="1"/>
</dbReference>
<comment type="similarity">
    <text evidence="1 3">Belongs to the enoyl-CoA hydratase/isomerase family.</text>
</comment>
<keyword evidence="2 4" id="KW-0456">Lyase</keyword>
<dbReference type="InterPro" id="IPR029045">
    <property type="entry name" value="ClpP/crotonase-like_dom_sf"/>
</dbReference>
<reference evidence="4 5" key="1">
    <citation type="journal article" date="2013" name="Genome Announc.">
        <title>Draft Genome Sequence of Desulfotignum phosphitoxidans DSM 13687 Strain FiPS-3.</title>
        <authorList>
            <person name="Poehlein A."/>
            <person name="Daniel R."/>
            <person name="Simeonova D.D."/>
        </authorList>
    </citation>
    <scope>NUCLEOTIDE SEQUENCE [LARGE SCALE GENOMIC DNA]</scope>
    <source>
        <strain evidence="4 5">DSM 13687</strain>
    </source>
</reference>
<dbReference type="CDD" id="cd06558">
    <property type="entry name" value="crotonase-like"/>
    <property type="match status" value="1"/>
</dbReference>
<dbReference type="OrthoDB" id="5365311at2"/>
<keyword evidence="5" id="KW-1185">Reference proteome</keyword>